<dbReference type="Proteomes" id="UP000218238">
    <property type="component" value="Unassembled WGS sequence"/>
</dbReference>
<reference evidence="2 3" key="1">
    <citation type="submission" date="2017-08" db="EMBL/GenBank/DDBJ databases">
        <title>Draft genome sequence of filamentous cyanobacterium Calothrix elsteri CCALA 953.</title>
        <authorList>
            <person name="Gagunashvili A.N."/>
            <person name="Elster J."/>
            <person name="Andresson O.S."/>
        </authorList>
    </citation>
    <scope>NUCLEOTIDE SEQUENCE [LARGE SCALE GENOMIC DNA]</scope>
    <source>
        <strain evidence="2 3">CCALA 953</strain>
    </source>
</reference>
<dbReference type="Gene3D" id="3.10.450.50">
    <property type="match status" value="1"/>
</dbReference>
<feature type="domain" description="DUF4440" evidence="1">
    <location>
        <begin position="9"/>
        <end position="109"/>
    </location>
</feature>
<dbReference type="AlphaFoldDB" id="A0A2A2TCD3"/>
<dbReference type="InterPro" id="IPR032710">
    <property type="entry name" value="NTF2-like_dom_sf"/>
</dbReference>
<comment type="caution">
    <text evidence="2">The sequence shown here is derived from an EMBL/GenBank/DDBJ whole genome shotgun (WGS) entry which is preliminary data.</text>
</comment>
<name>A0A2A2TCD3_9CYAN</name>
<gene>
    <name evidence="2" type="ORF">CK510_25515</name>
</gene>
<dbReference type="Pfam" id="PF14534">
    <property type="entry name" value="DUF4440"/>
    <property type="match status" value="1"/>
</dbReference>
<evidence type="ECO:0000259" key="1">
    <source>
        <dbReference type="Pfam" id="PF14534"/>
    </source>
</evidence>
<dbReference type="EMBL" id="NTFS01000421">
    <property type="protein sequence ID" value="PAX51306.1"/>
    <property type="molecule type" value="Genomic_DNA"/>
</dbReference>
<proteinExistence type="predicted"/>
<dbReference type="SUPFAM" id="SSF54427">
    <property type="entry name" value="NTF2-like"/>
    <property type="match status" value="1"/>
</dbReference>
<keyword evidence="3" id="KW-1185">Reference proteome</keyword>
<accession>A0A2A2TCD3</accession>
<evidence type="ECO:0000313" key="3">
    <source>
        <dbReference type="Proteomes" id="UP000218238"/>
    </source>
</evidence>
<sequence>MSQYSQAQIVEIEERLRQAMLDSDVEELDILIAPELIFTNHLGQLCSKKEDLAAHRSGVIKFREITPSEQRIQIHDGFAIASVKMHVLGSYEGTENDFSIRFTRVWAKSSTGSLQIIAGHTSIVSA</sequence>
<dbReference type="RefSeq" id="WP_095724340.1">
    <property type="nucleotide sequence ID" value="NZ_NTFS01000421.1"/>
</dbReference>
<protein>
    <submittedName>
        <fullName evidence="2">DUF4440 domain-containing protein</fullName>
    </submittedName>
</protein>
<dbReference type="OrthoDB" id="5383110at2"/>
<evidence type="ECO:0000313" key="2">
    <source>
        <dbReference type="EMBL" id="PAX51306.1"/>
    </source>
</evidence>
<dbReference type="InterPro" id="IPR027843">
    <property type="entry name" value="DUF4440"/>
</dbReference>
<organism evidence="2 3">
    <name type="scientific">Brunnivagina elsteri CCALA 953</name>
    <dbReference type="NCBI Taxonomy" id="987040"/>
    <lineage>
        <taxon>Bacteria</taxon>
        <taxon>Bacillati</taxon>
        <taxon>Cyanobacteriota</taxon>
        <taxon>Cyanophyceae</taxon>
        <taxon>Nostocales</taxon>
        <taxon>Calotrichaceae</taxon>
        <taxon>Brunnivagina</taxon>
    </lineage>
</organism>